<evidence type="ECO:0000313" key="2">
    <source>
        <dbReference type="EMBL" id="KAF0712628.1"/>
    </source>
</evidence>
<dbReference type="EMBL" id="CAADRA010001226">
    <property type="protein sequence ID" value="VFT81860.1"/>
    <property type="molecule type" value="Genomic_DNA"/>
</dbReference>
<evidence type="ECO:0000313" key="3">
    <source>
        <dbReference type="EMBL" id="VFT81860.1"/>
    </source>
</evidence>
<keyword evidence="4" id="KW-1185">Reference proteome</keyword>
<dbReference type="EMBL" id="VJMH01001226">
    <property type="protein sequence ID" value="KAF0712628.1"/>
    <property type="molecule type" value="Genomic_DNA"/>
</dbReference>
<evidence type="ECO:0000313" key="4">
    <source>
        <dbReference type="Proteomes" id="UP000332933"/>
    </source>
</evidence>
<dbReference type="PANTHER" id="PTHR31827:SF1">
    <property type="entry name" value="EMB|CAB89363.1"/>
    <property type="match status" value="1"/>
</dbReference>
<name>A0A485KCB6_9STRA</name>
<proteinExistence type="predicted"/>
<reference evidence="2" key="2">
    <citation type="submission" date="2019-06" db="EMBL/GenBank/DDBJ databases">
        <title>Genomics analysis of Aphanomyces spp. identifies a new class of oomycete effector associated with host adaptation.</title>
        <authorList>
            <person name="Gaulin E."/>
        </authorList>
    </citation>
    <scope>NUCLEOTIDE SEQUENCE</scope>
    <source>
        <strain evidence="2">CBS 578.67</strain>
    </source>
</reference>
<evidence type="ECO:0000256" key="1">
    <source>
        <dbReference type="SAM" id="MobiDB-lite"/>
    </source>
</evidence>
<reference evidence="3 4" key="1">
    <citation type="submission" date="2019-03" db="EMBL/GenBank/DDBJ databases">
        <authorList>
            <person name="Gaulin E."/>
            <person name="Dumas B."/>
        </authorList>
    </citation>
    <scope>NUCLEOTIDE SEQUENCE [LARGE SCALE GENOMIC DNA]</scope>
    <source>
        <strain evidence="3">CBS 568.67</strain>
    </source>
</reference>
<feature type="compositionally biased region" description="Polar residues" evidence="1">
    <location>
        <begin position="1"/>
        <end position="13"/>
    </location>
</feature>
<accession>A0A485KCB6</accession>
<dbReference type="AlphaFoldDB" id="A0A485KCB6"/>
<organism evidence="3 4">
    <name type="scientific">Aphanomyces stellatus</name>
    <dbReference type="NCBI Taxonomy" id="120398"/>
    <lineage>
        <taxon>Eukaryota</taxon>
        <taxon>Sar</taxon>
        <taxon>Stramenopiles</taxon>
        <taxon>Oomycota</taxon>
        <taxon>Saprolegniomycetes</taxon>
        <taxon>Saprolegniales</taxon>
        <taxon>Verrucalvaceae</taxon>
        <taxon>Aphanomyces</taxon>
    </lineage>
</organism>
<gene>
    <name evidence="3" type="primary">Aste57867_4764</name>
    <name evidence="2" type="ORF">As57867_004751</name>
    <name evidence="3" type="ORF">ASTE57867_4764</name>
</gene>
<dbReference type="Proteomes" id="UP000332933">
    <property type="component" value="Unassembled WGS sequence"/>
</dbReference>
<sequence length="258" mass="28574">MAASAANAQTTLRSAPKYSKPQCSIPHCPNLVYARKVCARHGGKRKCAAPSCDHNATTNAYCIAHGGVLTKKFCIEDGCSKQVQTNRRCLKHGGGRRCKVPGCFQHVRSAGLCHGHHTKVLLADTIVNDDDDEDSLCTYVYKRCTNERALKKDGSLHTLCDFHRNRTNLVQKQYNTKKRKAKERSPTQVLSIGEGIEPTTTTQTNEPKILSMDSSSISFVDAMTSTPSVDELMDLNILMFQDFVDWDSLEQEVAARVP</sequence>
<dbReference type="OrthoDB" id="93608at2759"/>
<feature type="region of interest" description="Disordered" evidence="1">
    <location>
        <begin position="1"/>
        <end position="20"/>
    </location>
</feature>
<protein>
    <submittedName>
        <fullName evidence="3">Aste57867_4764 protein</fullName>
    </submittedName>
</protein>
<dbReference type="PANTHER" id="PTHR31827">
    <property type="entry name" value="EMB|CAB89363.1"/>
    <property type="match status" value="1"/>
</dbReference>